<accession>E4YP60</accession>
<protein>
    <submittedName>
        <fullName evidence="2">Uncharacterized protein</fullName>
    </submittedName>
</protein>
<feature type="transmembrane region" description="Helical" evidence="1">
    <location>
        <begin position="85"/>
        <end position="105"/>
    </location>
</feature>
<sequence length="129" mass="14693">MSMSNCEKKRKRNVVVSEIVPQQDTIFHKFGARNLPLQRRKSIFDFTPKERFKMLKEVNTAEKQSGVGTGNIESAAYHDEHELTIIFWGLVLFSIMVFGLLPYTLESIILPYVLGNDTVTVNTAINSDK</sequence>
<evidence type="ECO:0000256" key="1">
    <source>
        <dbReference type="SAM" id="Phobius"/>
    </source>
</evidence>
<gene>
    <name evidence="2" type="ORF">GSOID_T00030346001</name>
</gene>
<evidence type="ECO:0000313" key="2">
    <source>
        <dbReference type="EMBL" id="CBY37258.1"/>
    </source>
</evidence>
<dbReference type="Proteomes" id="UP000011014">
    <property type="component" value="Unassembled WGS sequence"/>
</dbReference>
<organism evidence="2">
    <name type="scientific">Oikopleura dioica</name>
    <name type="common">Tunicate</name>
    <dbReference type="NCBI Taxonomy" id="34765"/>
    <lineage>
        <taxon>Eukaryota</taxon>
        <taxon>Metazoa</taxon>
        <taxon>Chordata</taxon>
        <taxon>Tunicata</taxon>
        <taxon>Appendicularia</taxon>
        <taxon>Copelata</taxon>
        <taxon>Oikopleuridae</taxon>
        <taxon>Oikopleura</taxon>
    </lineage>
</organism>
<keyword evidence="1" id="KW-0812">Transmembrane</keyword>
<dbReference type="EMBL" id="FN654931">
    <property type="protein sequence ID" value="CBY37258.1"/>
    <property type="molecule type" value="Genomic_DNA"/>
</dbReference>
<keyword evidence="1" id="KW-0472">Membrane</keyword>
<dbReference type="AlphaFoldDB" id="E4YP60"/>
<reference evidence="2" key="1">
    <citation type="journal article" date="2010" name="Science">
        <title>Plasticity of animal genome architecture unmasked by rapid evolution of a pelagic tunicate.</title>
        <authorList>
            <person name="Denoeud F."/>
            <person name="Henriet S."/>
            <person name="Mungpakdee S."/>
            <person name="Aury J.M."/>
            <person name="Da Silva C."/>
            <person name="Brinkmann H."/>
            <person name="Mikhaleva J."/>
            <person name="Olsen L.C."/>
            <person name="Jubin C."/>
            <person name="Canestro C."/>
            <person name="Bouquet J.M."/>
            <person name="Danks G."/>
            <person name="Poulain J."/>
            <person name="Campsteijn C."/>
            <person name="Adamski M."/>
            <person name="Cross I."/>
            <person name="Yadetie F."/>
            <person name="Muffato M."/>
            <person name="Louis A."/>
            <person name="Butcher S."/>
            <person name="Tsagkogeorga G."/>
            <person name="Konrad A."/>
            <person name="Singh S."/>
            <person name="Jensen M.F."/>
            <person name="Cong E.H."/>
            <person name="Eikeseth-Otteraa H."/>
            <person name="Noel B."/>
            <person name="Anthouard V."/>
            <person name="Porcel B.M."/>
            <person name="Kachouri-Lafond R."/>
            <person name="Nishino A."/>
            <person name="Ugolini M."/>
            <person name="Chourrout P."/>
            <person name="Nishida H."/>
            <person name="Aasland R."/>
            <person name="Huzurbazar S."/>
            <person name="Westhof E."/>
            <person name="Delsuc F."/>
            <person name="Lehrach H."/>
            <person name="Reinhardt R."/>
            <person name="Weissenbach J."/>
            <person name="Roy S.W."/>
            <person name="Artiguenave F."/>
            <person name="Postlethwait J.H."/>
            <person name="Manak J.R."/>
            <person name="Thompson E.M."/>
            <person name="Jaillon O."/>
            <person name="Du Pasquier L."/>
            <person name="Boudinot P."/>
            <person name="Liberles D.A."/>
            <person name="Volff J.N."/>
            <person name="Philippe H."/>
            <person name="Lenhard B."/>
            <person name="Roest Crollius H."/>
            <person name="Wincker P."/>
            <person name="Chourrout D."/>
        </authorList>
    </citation>
    <scope>NUCLEOTIDE SEQUENCE [LARGE SCALE GENOMIC DNA]</scope>
</reference>
<name>E4YP60_OIKDI</name>
<keyword evidence="1" id="KW-1133">Transmembrane helix</keyword>
<proteinExistence type="predicted"/>